<dbReference type="RefSeq" id="WP_307249763.1">
    <property type="nucleotide sequence ID" value="NZ_JAUSUV010000001.1"/>
</dbReference>
<reference evidence="2 3" key="1">
    <citation type="submission" date="2023-07" db="EMBL/GenBank/DDBJ databases">
        <title>Genomic Encyclopedia of Type Strains, Phase IV (KMG-IV): sequencing the most valuable type-strain genomes for metagenomic binning, comparative biology and taxonomic classification.</title>
        <authorList>
            <person name="Goeker M."/>
        </authorList>
    </citation>
    <scope>NUCLEOTIDE SEQUENCE [LARGE SCALE GENOMIC DNA]</scope>
    <source>
        <strain evidence="2 3">DSM 46876</strain>
    </source>
</reference>
<name>A0AAJ1WRB9_9BACL</name>
<keyword evidence="1" id="KW-0732">Signal</keyword>
<keyword evidence="3" id="KW-1185">Reference proteome</keyword>
<proteinExistence type="predicted"/>
<evidence type="ECO:0000313" key="2">
    <source>
        <dbReference type="EMBL" id="MDQ0415843.1"/>
    </source>
</evidence>
<dbReference type="Proteomes" id="UP001238450">
    <property type="component" value="Unassembled WGS sequence"/>
</dbReference>
<comment type="caution">
    <text evidence="2">The sequence shown here is derived from an EMBL/GenBank/DDBJ whole genome shotgun (WGS) entry which is preliminary data.</text>
</comment>
<protein>
    <submittedName>
        <fullName evidence="2">Uncharacterized protein</fullName>
    </submittedName>
</protein>
<evidence type="ECO:0000313" key="3">
    <source>
        <dbReference type="Proteomes" id="UP001238450"/>
    </source>
</evidence>
<dbReference type="EMBL" id="JAUSUV010000001">
    <property type="protein sequence ID" value="MDQ0415843.1"/>
    <property type="molecule type" value="Genomic_DNA"/>
</dbReference>
<organism evidence="2 3">
    <name type="scientific">Croceifilum oryzae</name>
    <dbReference type="NCBI Taxonomy" id="1553429"/>
    <lineage>
        <taxon>Bacteria</taxon>
        <taxon>Bacillati</taxon>
        <taxon>Bacillota</taxon>
        <taxon>Bacilli</taxon>
        <taxon>Bacillales</taxon>
        <taxon>Thermoactinomycetaceae</taxon>
        <taxon>Croceifilum</taxon>
    </lineage>
</organism>
<dbReference type="AlphaFoldDB" id="A0AAJ1WRB9"/>
<gene>
    <name evidence="2" type="ORF">J2Z48_000001</name>
</gene>
<sequence length="119" mass="13328">MKKVIMATLGSLLLLSQTAHASEEMMLGKQDRIVFSQTYNLDKYTYFGWDVQASQDTRYYIQYEIVKNGKVVKTGYLRKGETAHGMEPKGPGEYLLVLKCQNGYSQGCSATGNVVLAME</sequence>
<evidence type="ECO:0000256" key="1">
    <source>
        <dbReference type="SAM" id="SignalP"/>
    </source>
</evidence>
<feature type="chain" id="PRO_5042489374" evidence="1">
    <location>
        <begin position="22"/>
        <end position="119"/>
    </location>
</feature>
<feature type="signal peptide" evidence="1">
    <location>
        <begin position="1"/>
        <end position="21"/>
    </location>
</feature>
<accession>A0AAJ1WRB9</accession>